<dbReference type="InterPro" id="IPR019734">
    <property type="entry name" value="TPR_rpt"/>
</dbReference>
<dbReference type="PANTHER" id="PTHR14017:SF1">
    <property type="entry name" value="LD02225P"/>
    <property type="match status" value="1"/>
</dbReference>
<dbReference type="PROSITE" id="PS50005">
    <property type="entry name" value="TPR"/>
    <property type="match status" value="3"/>
</dbReference>
<feature type="repeat" description="TPR" evidence="3">
    <location>
        <begin position="238"/>
        <end position="271"/>
    </location>
</feature>
<feature type="compositionally biased region" description="Acidic residues" evidence="4">
    <location>
        <begin position="384"/>
        <end position="398"/>
    </location>
</feature>
<dbReference type="InterPro" id="IPR011990">
    <property type="entry name" value="TPR-like_helical_dom_sf"/>
</dbReference>
<dbReference type="PANTHER" id="PTHR14017">
    <property type="entry name" value="LYSINE-SPECIFIC DEMETHYLASE"/>
    <property type="match status" value="1"/>
</dbReference>
<keyword evidence="7" id="KW-1185">Reference proteome</keyword>
<dbReference type="OrthoDB" id="3045089at2759"/>
<dbReference type="InterPro" id="IPR054464">
    <property type="entry name" value="ULD_fung"/>
</dbReference>
<dbReference type="EMBL" id="QJNU01000855">
    <property type="protein sequence ID" value="RYO84451.1"/>
    <property type="molecule type" value="Genomic_DNA"/>
</dbReference>
<evidence type="ECO:0000313" key="6">
    <source>
        <dbReference type="EMBL" id="RYO84451.1"/>
    </source>
</evidence>
<evidence type="ECO:0000256" key="1">
    <source>
        <dbReference type="ARBA" id="ARBA00004123"/>
    </source>
</evidence>
<dbReference type="GO" id="GO:0005634">
    <property type="term" value="C:nucleus"/>
    <property type="evidence" value="ECO:0007669"/>
    <property type="project" value="UniProtKB-SubCell"/>
</dbReference>
<dbReference type="Proteomes" id="UP000293360">
    <property type="component" value="Unassembled WGS sequence"/>
</dbReference>
<keyword evidence="3" id="KW-0802">TPR repeat</keyword>
<feature type="repeat" description="TPR" evidence="3">
    <location>
        <begin position="204"/>
        <end position="237"/>
    </location>
</feature>
<accession>A0A4Q4SYC4</accession>
<evidence type="ECO:0000256" key="2">
    <source>
        <dbReference type="ARBA" id="ARBA00023242"/>
    </source>
</evidence>
<dbReference type="GO" id="GO:0010468">
    <property type="term" value="P:regulation of gene expression"/>
    <property type="evidence" value="ECO:0007669"/>
    <property type="project" value="TreeGrafter"/>
</dbReference>
<dbReference type="GO" id="GO:0000978">
    <property type="term" value="F:RNA polymerase II cis-regulatory region sequence-specific DNA binding"/>
    <property type="evidence" value="ECO:0007669"/>
    <property type="project" value="TreeGrafter"/>
</dbReference>
<comment type="caution">
    <text evidence="6">The sequence shown here is derived from an EMBL/GenBank/DDBJ whole genome shotgun (WGS) entry which is preliminary data.</text>
</comment>
<feature type="domain" description="Ubiquitin-like" evidence="5">
    <location>
        <begin position="92"/>
        <end position="175"/>
    </location>
</feature>
<dbReference type="InterPro" id="IPR051630">
    <property type="entry name" value="Corepressor-Demethylase"/>
</dbReference>
<dbReference type="Pfam" id="PF13181">
    <property type="entry name" value="TPR_8"/>
    <property type="match status" value="2"/>
</dbReference>
<dbReference type="STRING" id="155417.A0A4Q4SYC4"/>
<feature type="compositionally biased region" description="Polar residues" evidence="4">
    <location>
        <begin position="372"/>
        <end position="383"/>
    </location>
</feature>
<feature type="region of interest" description="Disordered" evidence="4">
    <location>
        <begin position="353"/>
        <end position="398"/>
    </location>
</feature>
<dbReference type="Gene3D" id="1.25.40.10">
    <property type="entry name" value="Tetratricopeptide repeat domain"/>
    <property type="match status" value="1"/>
</dbReference>
<evidence type="ECO:0000256" key="3">
    <source>
        <dbReference type="PROSITE-ProRule" id="PRU00339"/>
    </source>
</evidence>
<sequence>MDAQSDALIKHTSLILDFVSATPGAIARLHSITTAQAEQQSREVKNLHRGLSTCTKDMLEAIGRNTRMLLNITSQLKRIVRAIETIPLHLTLDIVRLDDALGVSWGLPFQACGTFNSFYNLLRSVIFASGRPGASRVEAAQFIITLSKTGQKVEFWNWENAIKPGIHIEQAMIAEDSYDHQYVVDPVPYLEAAITSGTHNSVNAETWYLLGRAYLRLGAYVKAFEAIQQAIYRDSRVPSIWNTVAILYYSINQFRDCLDALVRSVRLNPYLWAPWYNLSVLYDACDQRMDAIDAFQRCLELNPRLPDVAARFQVLRNHYGPLVCAADNHKIRRMCYIKLCAIRDTREDQGGSEIALNPLKSLDSESTDSNEETGTPRNLSPETWDSELLGEDSEDAGD</sequence>
<name>A0A4Q4SYC4_9PEZI</name>
<organism evidence="6 7">
    <name type="scientific">Monosporascus ibericus</name>
    <dbReference type="NCBI Taxonomy" id="155417"/>
    <lineage>
        <taxon>Eukaryota</taxon>
        <taxon>Fungi</taxon>
        <taxon>Dikarya</taxon>
        <taxon>Ascomycota</taxon>
        <taxon>Pezizomycotina</taxon>
        <taxon>Sordariomycetes</taxon>
        <taxon>Xylariomycetidae</taxon>
        <taxon>Xylariales</taxon>
        <taxon>Xylariales incertae sedis</taxon>
        <taxon>Monosporascus</taxon>
    </lineage>
</organism>
<proteinExistence type="predicted"/>
<dbReference type="SUPFAM" id="SSF48452">
    <property type="entry name" value="TPR-like"/>
    <property type="match status" value="1"/>
</dbReference>
<keyword evidence="2" id="KW-0539">Nucleus</keyword>
<dbReference type="AlphaFoldDB" id="A0A4Q4SYC4"/>
<gene>
    <name evidence="6" type="ORF">DL764_009326</name>
</gene>
<comment type="subcellular location">
    <subcellularLocation>
        <location evidence="1">Nucleus</location>
    </subcellularLocation>
</comment>
<evidence type="ECO:0000259" key="5">
    <source>
        <dbReference type="Pfam" id="PF22893"/>
    </source>
</evidence>
<feature type="repeat" description="TPR" evidence="3">
    <location>
        <begin position="272"/>
        <end position="305"/>
    </location>
</feature>
<evidence type="ECO:0000256" key="4">
    <source>
        <dbReference type="SAM" id="MobiDB-lite"/>
    </source>
</evidence>
<dbReference type="GO" id="GO:0031490">
    <property type="term" value="F:chromatin DNA binding"/>
    <property type="evidence" value="ECO:0007669"/>
    <property type="project" value="TreeGrafter"/>
</dbReference>
<evidence type="ECO:0000313" key="7">
    <source>
        <dbReference type="Proteomes" id="UP000293360"/>
    </source>
</evidence>
<reference evidence="6 7" key="1">
    <citation type="submission" date="2018-06" db="EMBL/GenBank/DDBJ databases">
        <title>Complete Genomes of Monosporascus.</title>
        <authorList>
            <person name="Robinson A.J."/>
            <person name="Natvig D.O."/>
        </authorList>
    </citation>
    <scope>NUCLEOTIDE SEQUENCE [LARGE SCALE GENOMIC DNA]</scope>
    <source>
        <strain evidence="6 7">CBS 110550</strain>
    </source>
</reference>
<protein>
    <recommendedName>
        <fullName evidence="5">Ubiquitin-like domain-containing protein</fullName>
    </recommendedName>
</protein>
<dbReference type="Pfam" id="PF22893">
    <property type="entry name" value="ULD_2"/>
    <property type="match status" value="1"/>
</dbReference>
<dbReference type="SMART" id="SM00028">
    <property type="entry name" value="TPR"/>
    <property type="match status" value="3"/>
</dbReference>